<evidence type="ECO:0000313" key="1">
    <source>
        <dbReference type="EMBL" id="KAG0010885.1"/>
    </source>
</evidence>
<proteinExistence type="predicted"/>
<name>A0A9P6SY48_9FUNG</name>
<dbReference type="OrthoDB" id="2405504at2759"/>
<comment type="caution">
    <text evidence="1">The sequence shown here is derived from an EMBL/GenBank/DDBJ whole genome shotgun (WGS) entry which is preliminary data.</text>
</comment>
<dbReference type="Proteomes" id="UP000703661">
    <property type="component" value="Unassembled WGS sequence"/>
</dbReference>
<accession>A0A9P6SY48</accession>
<evidence type="ECO:0000313" key="2">
    <source>
        <dbReference type="Proteomes" id="UP000703661"/>
    </source>
</evidence>
<keyword evidence="2" id="KW-1185">Reference proteome</keyword>
<organism evidence="1 2">
    <name type="scientific">Entomortierella chlamydospora</name>
    <dbReference type="NCBI Taxonomy" id="101097"/>
    <lineage>
        <taxon>Eukaryota</taxon>
        <taxon>Fungi</taxon>
        <taxon>Fungi incertae sedis</taxon>
        <taxon>Mucoromycota</taxon>
        <taxon>Mortierellomycotina</taxon>
        <taxon>Mortierellomycetes</taxon>
        <taxon>Mortierellales</taxon>
        <taxon>Mortierellaceae</taxon>
        <taxon>Entomortierella</taxon>
    </lineage>
</organism>
<dbReference type="EMBL" id="JAAAID010001248">
    <property type="protein sequence ID" value="KAG0010885.1"/>
    <property type="molecule type" value="Genomic_DNA"/>
</dbReference>
<gene>
    <name evidence="1" type="ORF">BGZ80_001107</name>
</gene>
<protein>
    <submittedName>
        <fullName evidence="1">Uncharacterized protein</fullName>
    </submittedName>
</protein>
<sequence length="110" mass="13157">MASCLTRAEYERRTYIKQIGEFTLSCDRIWYMGDESEICPEEETEGLTLLNETLTFFKKHMFMHSLRKTSPVRIQTKSGKVILFTVSNTYWDSWQAELDRRDQEEDEKEE</sequence>
<dbReference type="AlphaFoldDB" id="A0A9P6SY48"/>
<reference evidence="1" key="1">
    <citation type="journal article" date="2020" name="Fungal Divers.">
        <title>Resolving the Mortierellaceae phylogeny through synthesis of multi-gene phylogenetics and phylogenomics.</title>
        <authorList>
            <person name="Vandepol N."/>
            <person name="Liber J."/>
            <person name="Desiro A."/>
            <person name="Na H."/>
            <person name="Kennedy M."/>
            <person name="Barry K."/>
            <person name="Grigoriev I.V."/>
            <person name="Miller A.N."/>
            <person name="O'Donnell K."/>
            <person name="Stajich J.E."/>
            <person name="Bonito G."/>
        </authorList>
    </citation>
    <scope>NUCLEOTIDE SEQUENCE</scope>
    <source>
        <strain evidence="1">NRRL 2769</strain>
    </source>
</reference>